<reference evidence="2 3" key="2">
    <citation type="submission" date="2018-03" db="EMBL/GenBank/DDBJ databases">
        <title>The ancient ancestry and fast evolution of plastids.</title>
        <authorList>
            <person name="Moore K.R."/>
            <person name="Magnabosco C."/>
            <person name="Momper L."/>
            <person name="Gold D.A."/>
            <person name="Bosak T."/>
            <person name="Fournier G.P."/>
        </authorList>
    </citation>
    <scope>NUCLEOTIDE SEQUENCE [LARGE SCALE GENOMIC DNA]</scope>
    <source>
        <strain evidence="2 3">ULC007</strain>
    </source>
</reference>
<evidence type="ECO:0000313" key="2">
    <source>
        <dbReference type="EMBL" id="PSB20980.1"/>
    </source>
</evidence>
<feature type="transmembrane region" description="Helical" evidence="1">
    <location>
        <begin position="226"/>
        <end position="249"/>
    </location>
</feature>
<protein>
    <submittedName>
        <fullName evidence="2">Uncharacterized protein</fullName>
    </submittedName>
</protein>
<accession>A0A2T1DKF8</accession>
<keyword evidence="1" id="KW-0472">Membrane</keyword>
<evidence type="ECO:0000256" key="1">
    <source>
        <dbReference type="SAM" id="Phobius"/>
    </source>
</evidence>
<reference evidence="2 3" key="1">
    <citation type="submission" date="2018-02" db="EMBL/GenBank/DDBJ databases">
        <authorList>
            <person name="Cohen D.B."/>
            <person name="Kent A.D."/>
        </authorList>
    </citation>
    <scope>NUCLEOTIDE SEQUENCE [LARGE SCALE GENOMIC DNA]</scope>
    <source>
        <strain evidence="2 3">ULC007</strain>
    </source>
</reference>
<comment type="caution">
    <text evidence="2">The sequence shown here is derived from an EMBL/GenBank/DDBJ whole genome shotgun (WGS) entry which is preliminary data.</text>
</comment>
<name>A0A2T1DKF8_9CYAN</name>
<proteinExistence type="predicted"/>
<organism evidence="2 3">
    <name type="scientific">Phormidesmis priestleyi ULC007</name>
    <dbReference type="NCBI Taxonomy" id="1920490"/>
    <lineage>
        <taxon>Bacteria</taxon>
        <taxon>Bacillati</taxon>
        <taxon>Cyanobacteriota</taxon>
        <taxon>Cyanophyceae</taxon>
        <taxon>Leptolyngbyales</taxon>
        <taxon>Leptolyngbyaceae</taxon>
        <taxon>Phormidesmis</taxon>
    </lineage>
</organism>
<dbReference type="STRING" id="1920490.GCA_001895925_05265"/>
<keyword evidence="1" id="KW-1133">Transmembrane helix</keyword>
<dbReference type="EMBL" id="PVWG01000004">
    <property type="protein sequence ID" value="PSB20980.1"/>
    <property type="molecule type" value="Genomic_DNA"/>
</dbReference>
<dbReference type="AlphaFoldDB" id="A0A2T1DKF8"/>
<dbReference type="Proteomes" id="UP000238634">
    <property type="component" value="Unassembled WGS sequence"/>
</dbReference>
<gene>
    <name evidence="2" type="ORF">C7B65_06145</name>
</gene>
<keyword evidence="1" id="KW-0812">Transmembrane</keyword>
<sequence length="423" mass="45643">MSDTEHQFNFGFDVHDQAVKNDNNSFKNLLDTITTQGGDSVHQLFASDLSALQNLYAAIATGGESVWLNGTDPSNLPVLYVEIGNTYLMVGAYFSEDGISILQKGTADLETFEDVGATYVTLTTGTGTDQERTIQVMANTIEYAGVGIAEIELEQAKENVIETLVGKTKEFVSLMVESLIEVGELDAVALDAKLASEAQKAGESAGTDGEEIVISETLTISANIEFVLGVAGVVFTLGTFAYGLIMLLLEKRMMSYVRFFNATSQEIDFSLCFIEKSCTSAIGPLIPNDVKTIPGISPAWVPAWMIGSTPIHYIDLAYFNTDLTADLGFVLKAAPNETCPGFNVVVNIPNTGENKLYGSFNTQDDCPSYWASHKDSPATLTFCATSGNFTLRVATNQLKGESSSPTDGTMGYNYEYAIVLEEN</sequence>
<dbReference type="RefSeq" id="WP_073074205.1">
    <property type="nucleotide sequence ID" value="NZ_MPPI01000031.1"/>
</dbReference>
<keyword evidence="3" id="KW-1185">Reference proteome</keyword>
<evidence type="ECO:0000313" key="3">
    <source>
        <dbReference type="Proteomes" id="UP000238634"/>
    </source>
</evidence>